<dbReference type="Gene3D" id="3.40.50.150">
    <property type="entry name" value="Vaccinia Virus protein VP39"/>
    <property type="match status" value="1"/>
</dbReference>
<sequence>MQCHHYDAGRCRSCTLLDLAYPAQVTGKQEHCAELLTPLAPDLTWLPTVESAESGFRNKAKMVVTGTTDAPVLGILAEGGGVDLTDCPLYPPALQASFPALAAFVTRARLVPYDVRTRRGELKYVLVTLSPDGDLMARFVLRSTESVPRVRKHLPALLDALPSLRVVSVNLHPEHKAVVEGETEIVLTEAETLRMHVNGIDLHLRPQSFFQTNTDVAAALYRQGRAWVDDAAPATVWDLYCGVGGFALHVAGPGRDVVGVETSAEAVASARLTARDAGLDRTTFLAEDATAFALSRQDVPDLVVVNPPRRGIGESLSTWLERSGVGHVVYSSCNATTLARDLALMPSLRPREARVLDMFPQTSHYEVAVLLERA</sequence>
<dbReference type="GO" id="GO:0070475">
    <property type="term" value="P:rRNA base methylation"/>
    <property type="evidence" value="ECO:0007669"/>
    <property type="project" value="TreeGrafter"/>
</dbReference>
<evidence type="ECO:0000313" key="13">
    <source>
        <dbReference type="Proteomes" id="UP000319068"/>
    </source>
</evidence>
<keyword evidence="13" id="KW-1185">Reference proteome</keyword>
<feature type="binding site" evidence="9">
    <location>
        <position position="240"/>
    </location>
    <ligand>
        <name>S-adenosyl-L-methionine</name>
        <dbReference type="ChEBI" id="CHEBI:59789"/>
    </ligand>
</feature>
<keyword evidence="8" id="KW-0411">Iron-sulfur</keyword>
<feature type="binding site" evidence="9">
    <location>
        <position position="261"/>
    </location>
    <ligand>
        <name>S-adenosyl-L-methionine</name>
        <dbReference type="ChEBI" id="CHEBI:59789"/>
    </ligand>
</feature>
<dbReference type="CDD" id="cd02440">
    <property type="entry name" value="AdoMet_MTases"/>
    <property type="match status" value="1"/>
</dbReference>
<keyword evidence="4 9" id="KW-0808">Transferase</keyword>
<evidence type="ECO:0000313" key="11">
    <source>
        <dbReference type="EMBL" id="GLY55963.1"/>
    </source>
</evidence>
<feature type="active site" evidence="10">
    <location>
        <position position="333"/>
    </location>
</feature>
<dbReference type="SUPFAM" id="SSF53335">
    <property type="entry name" value="S-adenosyl-L-methionine-dependent methyltransferases"/>
    <property type="match status" value="1"/>
</dbReference>
<dbReference type="GO" id="GO:0046872">
    <property type="term" value="F:metal ion binding"/>
    <property type="evidence" value="ECO:0007669"/>
    <property type="project" value="UniProtKB-KW"/>
</dbReference>
<dbReference type="PROSITE" id="PS01230">
    <property type="entry name" value="TRMA_1"/>
    <property type="match status" value="1"/>
</dbReference>
<evidence type="ECO:0000256" key="7">
    <source>
        <dbReference type="ARBA" id="ARBA00023004"/>
    </source>
</evidence>
<dbReference type="RefSeq" id="WP_034651278.1">
    <property type="nucleotide sequence ID" value="NZ_BSTG01000001.1"/>
</dbReference>
<evidence type="ECO:0000256" key="9">
    <source>
        <dbReference type="PROSITE-ProRule" id="PRU01024"/>
    </source>
</evidence>
<accession>A0AAV5P255</accession>
<organism evidence="11 14">
    <name type="scientific">Cellulosimicrobium cellulans</name>
    <name type="common">Arthrobacter luteus</name>
    <dbReference type="NCBI Taxonomy" id="1710"/>
    <lineage>
        <taxon>Bacteria</taxon>
        <taxon>Bacillati</taxon>
        <taxon>Actinomycetota</taxon>
        <taxon>Actinomycetes</taxon>
        <taxon>Micrococcales</taxon>
        <taxon>Promicromonosporaceae</taxon>
        <taxon>Cellulosimicrobium</taxon>
    </lineage>
</organism>
<dbReference type="PROSITE" id="PS01231">
    <property type="entry name" value="TRMA_2"/>
    <property type="match status" value="1"/>
</dbReference>
<comment type="similarity">
    <text evidence="9">Belongs to the class I-like SAM-binding methyltransferase superfamily. RNA M5U methyltransferase family.</text>
</comment>
<keyword evidence="1" id="KW-0004">4Fe-4S</keyword>
<evidence type="ECO:0000256" key="5">
    <source>
        <dbReference type="ARBA" id="ARBA00022691"/>
    </source>
</evidence>
<dbReference type="InterPro" id="IPR010280">
    <property type="entry name" value="U5_MeTrfase_fam"/>
</dbReference>
<dbReference type="GO" id="GO:0070041">
    <property type="term" value="F:rRNA (uridine-C5-)-methyltransferase activity"/>
    <property type="evidence" value="ECO:0007669"/>
    <property type="project" value="TreeGrafter"/>
</dbReference>
<proteinExistence type="inferred from homology"/>
<feature type="binding site" evidence="9">
    <location>
        <position position="306"/>
    </location>
    <ligand>
        <name>S-adenosyl-L-methionine</name>
        <dbReference type="ChEBI" id="CHEBI:59789"/>
    </ligand>
</feature>
<evidence type="ECO:0000256" key="10">
    <source>
        <dbReference type="PROSITE-ProRule" id="PRU10015"/>
    </source>
</evidence>
<dbReference type="PANTHER" id="PTHR11061:SF30">
    <property type="entry name" value="TRNA (URACIL(54)-C(5))-METHYLTRANSFERASE"/>
    <property type="match status" value="1"/>
</dbReference>
<dbReference type="NCBIfam" id="NF002909">
    <property type="entry name" value="PRK03522.2-1"/>
    <property type="match status" value="1"/>
</dbReference>
<dbReference type="EMBL" id="CP041694">
    <property type="protein sequence ID" value="QDP74712.1"/>
    <property type="molecule type" value="Genomic_DNA"/>
</dbReference>
<dbReference type="NCBIfam" id="TIGR02085">
    <property type="entry name" value="meth_trns_rumB"/>
    <property type="match status" value="1"/>
</dbReference>
<gene>
    <name evidence="11" type="primary">rumB</name>
    <name evidence="12" type="synonym">rlmC</name>
    <name evidence="11" type="ORF">Ccel01_05650</name>
    <name evidence="12" type="ORF">FOG94_05620</name>
</gene>
<reference evidence="12 13" key="1">
    <citation type="submission" date="2019-07" db="EMBL/GenBank/DDBJ databases">
        <title>Complete Genome Sequence and Methylome Analysis of Arthrobacter luteus NEB113.</title>
        <authorList>
            <person name="Fomenkov A."/>
            <person name="Anton B.P."/>
            <person name="Vincze T."/>
            <person name="Roberts R.J."/>
        </authorList>
    </citation>
    <scope>NUCLEOTIDE SEQUENCE [LARGE SCALE GENOMIC DNA]</scope>
    <source>
        <strain evidence="12 13">NEB113</strain>
    </source>
</reference>
<dbReference type="PROSITE" id="PS51687">
    <property type="entry name" value="SAM_MT_RNA_M5U"/>
    <property type="match status" value="1"/>
</dbReference>
<evidence type="ECO:0000256" key="3">
    <source>
        <dbReference type="ARBA" id="ARBA00022603"/>
    </source>
</evidence>
<evidence type="ECO:0000256" key="6">
    <source>
        <dbReference type="ARBA" id="ARBA00022723"/>
    </source>
</evidence>
<dbReference type="AlphaFoldDB" id="A0AAV5P255"/>
<evidence type="ECO:0000256" key="8">
    <source>
        <dbReference type="ARBA" id="ARBA00023014"/>
    </source>
</evidence>
<dbReference type="PANTHER" id="PTHR11061">
    <property type="entry name" value="RNA M5U METHYLTRANSFERASE"/>
    <property type="match status" value="1"/>
</dbReference>
<name>A0AAV5P255_CELCE</name>
<feature type="active site" description="Nucleophile" evidence="9">
    <location>
        <position position="333"/>
    </location>
</feature>
<dbReference type="InterPro" id="IPR011825">
    <property type="entry name" value="23SrRNA_MeTrfase_RlmC"/>
</dbReference>
<keyword evidence="7" id="KW-0408">Iron</keyword>
<dbReference type="InterPro" id="IPR030391">
    <property type="entry name" value="MeTrfase_TrmA_CS"/>
</dbReference>
<protein>
    <submittedName>
        <fullName evidence="11 12">23S rRNA (Uracil(747)-C(5))-methyltransferase</fullName>
    </submittedName>
</protein>
<evidence type="ECO:0000256" key="1">
    <source>
        <dbReference type="ARBA" id="ARBA00022485"/>
    </source>
</evidence>
<keyword evidence="2" id="KW-0698">rRNA processing</keyword>
<keyword evidence="6" id="KW-0479">Metal-binding</keyword>
<dbReference type="Pfam" id="PF05958">
    <property type="entry name" value="tRNA_U5-meth_tr"/>
    <property type="match status" value="1"/>
</dbReference>
<dbReference type="Proteomes" id="UP001165168">
    <property type="component" value="Unassembled WGS sequence"/>
</dbReference>
<dbReference type="Gene3D" id="2.40.50.1070">
    <property type="match status" value="1"/>
</dbReference>
<dbReference type="GO" id="GO:0051539">
    <property type="term" value="F:4 iron, 4 sulfur cluster binding"/>
    <property type="evidence" value="ECO:0007669"/>
    <property type="project" value="UniProtKB-KW"/>
</dbReference>
<feature type="binding site" evidence="9">
    <location>
        <position position="211"/>
    </location>
    <ligand>
        <name>S-adenosyl-L-methionine</name>
        <dbReference type="ChEBI" id="CHEBI:59789"/>
    </ligand>
</feature>
<keyword evidence="3 9" id="KW-0489">Methyltransferase</keyword>
<evidence type="ECO:0000313" key="14">
    <source>
        <dbReference type="Proteomes" id="UP001165168"/>
    </source>
</evidence>
<keyword evidence="5 9" id="KW-0949">S-adenosyl-L-methionine</keyword>
<evidence type="ECO:0000313" key="12">
    <source>
        <dbReference type="EMBL" id="QDP74712.1"/>
    </source>
</evidence>
<dbReference type="EMBL" id="BSTG01000001">
    <property type="protein sequence ID" value="GLY55963.1"/>
    <property type="molecule type" value="Genomic_DNA"/>
</dbReference>
<reference evidence="11" key="2">
    <citation type="submission" date="2023-03" db="EMBL/GenBank/DDBJ databases">
        <title>Cellulosimicrobium cellulans NBRC 103059.</title>
        <authorList>
            <person name="Ichikawa N."/>
            <person name="Sato H."/>
            <person name="Tonouchi N."/>
        </authorList>
    </citation>
    <scope>NUCLEOTIDE SEQUENCE</scope>
    <source>
        <strain evidence="11">NBRC 103059</strain>
    </source>
</reference>
<dbReference type="InterPro" id="IPR030390">
    <property type="entry name" value="MeTrfase_TrmA_AS"/>
</dbReference>
<dbReference type="Proteomes" id="UP000319068">
    <property type="component" value="Chromosome"/>
</dbReference>
<evidence type="ECO:0000256" key="4">
    <source>
        <dbReference type="ARBA" id="ARBA00022679"/>
    </source>
</evidence>
<evidence type="ECO:0000256" key="2">
    <source>
        <dbReference type="ARBA" id="ARBA00022552"/>
    </source>
</evidence>
<dbReference type="InterPro" id="IPR029063">
    <property type="entry name" value="SAM-dependent_MTases_sf"/>
</dbReference>